<evidence type="ECO:0000313" key="2">
    <source>
        <dbReference type="Proteomes" id="UP000279911"/>
    </source>
</evidence>
<dbReference type="InterPro" id="IPR007344">
    <property type="entry name" value="GrpB/CoaE"/>
</dbReference>
<dbReference type="Gene3D" id="3.30.460.10">
    <property type="entry name" value="Beta Polymerase, domain 2"/>
    <property type="match status" value="1"/>
</dbReference>
<gene>
    <name evidence="1" type="ORF">EJA10_12050</name>
</gene>
<comment type="caution">
    <text evidence="1">The sequence shown here is derived from an EMBL/GenBank/DDBJ whole genome shotgun (WGS) entry which is preliminary data.</text>
</comment>
<reference evidence="2" key="1">
    <citation type="submission" date="2018-12" db="EMBL/GenBank/DDBJ databases">
        <title>Bacillus chawlae sp. nov., Bacillus glennii sp. nov., and Bacillus saganii sp. nov. Isolated from the Vehicle Assembly Building at Kennedy Space Center where the Viking Spacecraft were Assembled.</title>
        <authorList>
            <person name="Seuylemezian A."/>
            <person name="Vaishampayan P."/>
        </authorList>
    </citation>
    <scope>NUCLEOTIDE SEQUENCE [LARGE SCALE GENOMIC DNA]</scope>
    <source>
        <strain evidence="2">DSM 13966</strain>
    </source>
</reference>
<evidence type="ECO:0000313" key="1">
    <source>
        <dbReference type="EMBL" id="RSD26609.1"/>
    </source>
</evidence>
<dbReference type="SUPFAM" id="SSF81301">
    <property type="entry name" value="Nucleotidyltransferase"/>
    <property type="match status" value="1"/>
</dbReference>
<dbReference type="Pfam" id="PF04229">
    <property type="entry name" value="GrpB"/>
    <property type="match status" value="1"/>
</dbReference>
<sequence length="165" mass="19085">MEVLRFTNSEEVFHLAEQAFNETKKRILELIPRSDVQHVGSTAIPGSMTKGDLDIQVRVSPEDFQDTAEALSAIYEINDGSTQTKSFQSFKDDCATPPLGIQLTVIDSDLDIFWRLRDVLMKNEHLRTEYDQLKSSCHGKRMEEYRQEKSLFFQKVMDSEEFRSL</sequence>
<evidence type="ECO:0008006" key="3">
    <source>
        <dbReference type="Google" id="ProtNLM"/>
    </source>
</evidence>
<dbReference type="PANTHER" id="PTHR34822:SF1">
    <property type="entry name" value="GRPB FAMILY PROTEIN"/>
    <property type="match status" value="1"/>
</dbReference>
<protein>
    <recommendedName>
        <fullName evidence="3">GrpB family protein</fullName>
    </recommendedName>
</protein>
<name>A0A3R9E8W4_9BACI</name>
<dbReference type="EMBL" id="RSFW01000014">
    <property type="protein sequence ID" value="RSD26609.1"/>
    <property type="molecule type" value="Genomic_DNA"/>
</dbReference>
<organism evidence="1 2">
    <name type="scientific">Mesobacillus subterraneus</name>
    <dbReference type="NCBI Taxonomy" id="285983"/>
    <lineage>
        <taxon>Bacteria</taxon>
        <taxon>Bacillati</taxon>
        <taxon>Bacillota</taxon>
        <taxon>Bacilli</taxon>
        <taxon>Bacillales</taxon>
        <taxon>Bacillaceae</taxon>
        <taxon>Mesobacillus</taxon>
    </lineage>
</organism>
<dbReference type="PANTHER" id="PTHR34822">
    <property type="entry name" value="GRPB DOMAIN PROTEIN (AFU_ORTHOLOGUE AFUA_1G01530)"/>
    <property type="match status" value="1"/>
</dbReference>
<dbReference type="Proteomes" id="UP000279911">
    <property type="component" value="Unassembled WGS sequence"/>
</dbReference>
<accession>A0A3R9E8W4</accession>
<proteinExistence type="predicted"/>
<dbReference type="InterPro" id="IPR043519">
    <property type="entry name" value="NT_sf"/>
</dbReference>
<dbReference type="AlphaFoldDB" id="A0A3R9E8W4"/>
<dbReference type="RefSeq" id="WP_125480268.1">
    <property type="nucleotide sequence ID" value="NZ_RSFW01000014.1"/>
</dbReference>
<dbReference type="OrthoDB" id="9799092at2"/>